<proteinExistence type="predicted"/>
<evidence type="ECO:0000256" key="1">
    <source>
        <dbReference type="SAM" id="Phobius"/>
    </source>
</evidence>
<evidence type="ECO:0000313" key="2">
    <source>
        <dbReference type="EMBL" id="MET3650793.1"/>
    </source>
</evidence>
<dbReference type="Proteomes" id="UP001549184">
    <property type="component" value="Unassembled WGS sequence"/>
</dbReference>
<reference evidence="2 3" key="1">
    <citation type="submission" date="2024-06" db="EMBL/GenBank/DDBJ databases">
        <title>Sorghum-associated microbial communities from plants grown in Nebraska, USA.</title>
        <authorList>
            <person name="Schachtman D."/>
        </authorList>
    </citation>
    <scope>NUCLEOTIDE SEQUENCE [LARGE SCALE GENOMIC DNA]</scope>
    <source>
        <strain evidence="2 3">1073</strain>
    </source>
</reference>
<keyword evidence="1" id="KW-0812">Transmembrane</keyword>
<dbReference type="EMBL" id="JBEPMU010000001">
    <property type="protein sequence ID" value="MET3650793.1"/>
    <property type="molecule type" value="Genomic_DNA"/>
</dbReference>
<evidence type="ECO:0008006" key="4">
    <source>
        <dbReference type="Google" id="ProtNLM"/>
    </source>
</evidence>
<accession>A0ABV2JSL9</accession>
<gene>
    <name evidence="2" type="ORF">ABIC75_000495</name>
</gene>
<sequence length="164" mass="18293">MIEGITVNLAPMTPVVVSLTTSVLMAFGAREHHQEMSQVGVYEFPSVYLYLFLFASAFFTSVPFWPGVTGDHDSALIAFGVFAFLPLVAAFYFRRYRLTIEGSRVTVGAFRKHHFDLADIAHFELECGRGAELRLELRDGTRINVSGLVTDFDQVAQSIVGRRP</sequence>
<keyword evidence="3" id="KW-1185">Reference proteome</keyword>
<name>A0ABV2JSL9_9GAMM</name>
<keyword evidence="1" id="KW-0472">Membrane</keyword>
<feature type="transmembrane region" description="Helical" evidence="1">
    <location>
        <begin position="6"/>
        <end position="27"/>
    </location>
</feature>
<evidence type="ECO:0000313" key="3">
    <source>
        <dbReference type="Proteomes" id="UP001549184"/>
    </source>
</evidence>
<dbReference type="RefSeq" id="WP_354012275.1">
    <property type="nucleotide sequence ID" value="NZ_JBEPMU010000001.1"/>
</dbReference>
<comment type="caution">
    <text evidence="2">The sequence shown here is derived from an EMBL/GenBank/DDBJ whole genome shotgun (WGS) entry which is preliminary data.</text>
</comment>
<feature type="transmembrane region" description="Helical" evidence="1">
    <location>
        <begin position="74"/>
        <end position="93"/>
    </location>
</feature>
<feature type="transmembrane region" description="Helical" evidence="1">
    <location>
        <begin position="47"/>
        <end position="68"/>
    </location>
</feature>
<organism evidence="2 3">
    <name type="scientific">Dyella japonica</name>
    <dbReference type="NCBI Taxonomy" id="231455"/>
    <lineage>
        <taxon>Bacteria</taxon>
        <taxon>Pseudomonadati</taxon>
        <taxon>Pseudomonadota</taxon>
        <taxon>Gammaproteobacteria</taxon>
        <taxon>Lysobacterales</taxon>
        <taxon>Rhodanobacteraceae</taxon>
        <taxon>Dyella</taxon>
    </lineage>
</organism>
<protein>
    <recommendedName>
        <fullName evidence="4">DUF304 domain-containing protein</fullName>
    </recommendedName>
</protein>
<keyword evidence="1" id="KW-1133">Transmembrane helix</keyword>